<reference evidence="2 3" key="1">
    <citation type="journal article" date="2020" name="Syst. Appl. Microbiol.">
        <title>Alienimonas chondri sp. nov., a novel planctomycete isolated from the biofilm of the red alga Chondrus crispus.</title>
        <authorList>
            <person name="Vitorino I."/>
            <person name="Albuquerque L."/>
            <person name="Wiegand S."/>
            <person name="Kallscheuer N."/>
            <person name="da Costa M.S."/>
            <person name="Lobo-da-Cunha A."/>
            <person name="Jogler C."/>
            <person name="Lage O.M."/>
        </authorList>
    </citation>
    <scope>NUCLEOTIDE SEQUENCE [LARGE SCALE GENOMIC DNA]</scope>
    <source>
        <strain evidence="2 3">LzC2</strain>
    </source>
</reference>
<evidence type="ECO:0000256" key="1">
    <source>
        <dbReference type="SAM" id="MobiDB-lite"/>
    </source>
</evidence>
<evidence type="ECO:0000313" key="3">
    <source>
        <dbReference type="Proteomes" id="UP000609651"/>
    </source>
</evidence>
<proteinExistence type="predicted"/>
<name>A0ABX1VFI2_9PLAN</name>
<gene>
    <name evidence="2" type="ORF">LzC2_29440</name>
</gene>
<comment type="caution">
    <text evidence="2">The sequence shown here is derived from an EMBL/GenBank/DDBJ whole genome shotgun (WGS) entry which is preliminary data.</text>
</comment>
<keyword evidence="3" id="KW-1185">Reference proteome</keyword>
<dbReference type="EMBL" id="WTPX01000102">
    <property type="protein sequence ID" value="NNJ26849.1"/>
    <property type="molecule type" value="Genomic_DNA"/>
</dbReference>
<feature type="region of interest" description="Disordered" evidence="1">
    <location>
        <begin position="1"/>
        <end position="22"/>
    </location>
</feature>
<sequence>MTHMAASDGETATSQGAVSHPPCPICAEGVLVPLNSLTFWACTTPACTYTISGSMSAITYYKGHAVAEKEEKGGKRWVKFSF</sequence>
<accession>A0ABX1VFI2</accession>
<organism evidence="2 3">
    <name type="scientific">Alienimonas chondri</name>
    <dbReference type="NCBI Taxonomy" id="2681879"/>
    <lineage>
        <taxon>Bacteria</taxon>
        <taxon>Pseudomonadati</taxon>
        <taxon>Planctomycetota</taxon>
        <taxon>Planctomycetia</taxon>
        <taxon>Planctomycetales</taxon>
        <taxon>Planctomycetaceae</taxon>
        <taxon>Alienimonas</taxon>
    </lineage>
</organism>
<dbReference type="RefSeq" id="WP_171188283.1">
    <property type="nucleotide sequence ID" value="NZ_WTPX01000102.1"/>
</dbReference>
<protein>
    <submittedName>
        <fullName evidence="2">Uncharacterized protein</fullName>
    </submittedName>
</protein>
<dbReference type="Proteomes" id="UP000609651">
    <property type="component" value="Unassembled WGS sequence"/>
</dbReference>
<evidence type="ECO:0000313" key="2">
    <source>
        <dbReference type="EMBL" id="NNJ26849.1"/>
    </source>
</evidence>